<reference evidence="2" key="1">
    <citation type="submission" date="2021-09" db="EMBL/GenBank/DDBJ databases">
        <authorList>
            <consortium name="AG Swart"/>
            <person name="Singh M."/>
            <person name="Singh A."/>
            <person name="Seah K."/>
            <person name="Emmerich C."/>
        </authorList>
    </citation>
    <scope>NUCLEOTIDE SEQUENCE</scope>
    <source>
        <strain evidence="2">ATCC30299</strain>
    </source>
</reference>
<comment type="caution">
    <text evidence="2">The sequence shown here is derived from an EMBL/GenBank/DDBJ whole genome shotgun (WGS) entry which is preliminary data.</text>
</comment>
<protein>
    <submittedName>
        <fullName evidence="2">Uncharacterized protein</fullName>
    </submittedName>
</protein>
<accession>A0AAU9J3B1</accession>
<name>A0AAU9J3B1_9CILI</name>
<feature type="region of interest" description="Disordered" evidence="1">
    <location>
        <begin position="41"/>
        <end position="67"/>
    </location>
</feature>
<evidence type="ECO:0000256" key="1">
    <source>
        <dbReference type="SAM" id="MobiDB-lite"/>
    </source>
</evidence>
<gene>
    <name evidence="2" type="ORF">BSTOLATCC_MIC25085</name>
</gene>
<evidence type="ECO:0000313" key="3">
    <source>
        <dbReference type="Proteomes" id="UP001162131"/>
    </source>
</evidence>
<keyword evidence="3" id="KW-1185">Reference proteome</keyword>
<sequence length="78" mass="8903">MLKAAINAVPSNCLMQSYRANPSHGIHQPRPWRFTRRLPQAEEKNRSPKAWNASLGQFPTRIPQKANPSGLLQMLQIR</sequence>
<evidence type="ECO:0000313" key="2">
    <source>
        <dbReference type="EMBL" id="CAG9319840.1"/>
    </source>
</evidence>
<proteinExistence type="predicted"/>
<organism evidence="2 3">
    <name type="scientific">Blepharisma stoltei</name>
    <dbReference type="NCBI Taxonomy" id="1481888"/>
    <lineage>
        <taxon>Eukaryota</taxon>
        <taxon>Sar</taxon>
        <taxon>Alveolata</taxon>
        <taxon>Ciliophora</taxon>
        <taxon>Postciliodesmatophora</taxon>
        <taxon>Heterotrichea</taxon>
        <taxon>Heterotrichida</taxon>
        <taxon>Blepharismidae</taxon>
        <taxon>Blepharisma</taxon>
    </lineage>
</organism>
<dbReference type="EMBL" id="CAJZBQ010000024">
    <property type="protein sequence ID" value="CAG9319840.1"/>
    <property type="molecule type" value="Genomic_DNA"/>
</dbReference>
<dbReference type="Proteomes" id="UP001162131">
    <property type="component" value="Unassembled WGS sequence"/>
</dbReference>
<dbReference type="AlphaFoldDB" id="A0AAU9J3B1"/>